<sequence>MVCQLLHRAGLFLGYDLLGATFSNPNGHFEDAEVVELHRRILADNGRTWRVGKHFTPVIADSHWDTMRHLVERRDAEHELWGFKDPRVCLFLPLWKHLLPHARVLIVYRHFAEATRSLVRRQAREIFLGRGSREELGHFWREPDLALRMWLTHNEALLSFALAHPEDTLAVSLDMIRDGFPLVRVLNARWGLGLKEIPTERVFDSRLTSGQRGKQPVSDRRLIGRVETVWKELERLGERTQRCVEEEIGLA</sequence>
<name>A0A510HKU7_9ACTN</name>
<dbReference type="SUPFAM" id="SSF52540">
    <property type="entry name" value="P-loop containing nucleoside triphosphate hydrolases"/>
    <property type="match status" value="1"/>
</dbReference>
<dbReference type="Gene3D" id="3.40.50.300">
    <property type="entry name" value="P-loop containing nucleotide triphosphate hydrolases"/>
    <property type="match status" value="1"/>
</dbReference>
<gene>
    <name evidence="1" type="ORF">RxyAA322_24930</name>
</gene>
<dbReference type="AlphaFoldDB" id="A0A510HKU7"/>
<evidence type="ECO:0008006" key="3">
    <source>
        <dbReference type="Google" id="ProtNLM"/>
    </source>
</evidence>
<accession>A0A510HKU7</accession>
<keyword evidence="2" id="KW-1185">Reference proteome</keyword>
<reference evidence="1" key="1">
    <citation type="journal article" date="2019" name="Microbiol. Resour. Announc.">
        <title>Complete Genome Sequence of Rubrobacter xylanophilus Strain AA3-22, Isolated from Arima Onsen in Japan.</title>
        <authorList>
            <person name="Tomariguchi N."/>
            <person name="Miyazaki K."/>
        </authorList>
    </citation>
    <scope>NUCLEOTIDE SEQUENCE [LARGE SCALE GENOMIC DNA]</scope>
    <source>
        <strain evidence="1">AA3-22</strain>
    </source>
</reference>
<dbReference type="EMBL" id="AP019791">
    <property type="protein sequence ID" value="BBL80639.1"/>
    <property type="molecule type" value="Genomic_DNA"/>
</dbReference>
<evidence type="ECO:0000313" key="1">
    <source>
        <dbReference type="EMBL" id="BBL80639.1"/>
    </source>
</evidence>
<dbReference type="InterPro" id="IPR027417">
    <property type="entry name" value="P-loop_NTPase"/>
</dbReference>
<dbReference type="Proteomes" id="UP000318065">
    <property type="component" value="Chromosome"/>
</dbReference>
<protein>
    <recommendedName>
        <fullName evidence="3">Sulfotransferase</fullName>
    </recommendedName>
</protein>
<organism evidence="1 2">
    <name type="scientific">Rubrobacter xylanophilus</name>
    <dbReference type="NCBI Taxonomy" id="49319"/>
    <lineage>
        <taxon>Bacteria</taxon>
        <taxon>Bacillati</taxon>
        <taxon>Actinomycetota</taxon>
        <taxon>Rubrobacteria</taxon>
        <taxon>Rubrobacterales</taxon>
        <taxon>Rubrobacteraceae</taxon>
        <taxon>Rubrobacter</taxon>
    </lineage>
</organism>
<proteinExistence type="predicted"/>
<evidence type="ECO:0000313" key="2">
    <source>
        <dbReference type="Proteomes" id="UP000318065"/>
    </source>
</evidence>